<dbReference type="InterPro" id="IPR000209">
    <property type="entry name" value="Peptidase_S8/S53_dom"/>
</dbReference>
<dbReference type="Pfam" id="PF00082">
    <property type="entry name" value="Peptidase_S8"/>
    <property type="match status" value="1"/>
</dbReference>
<dbReference type="Proteomes" id="UP001357223">
    <property type="component" value="Chromosome"/>
</dbReference>
<evidence type="ECO:0000256" key="5">
    <source>
        <dbReference type="ARBA" id="ARBA00022670"/>
    </source>
</evidence>
<evidence type="ECO:0000256" key="7">
    <source>
        <dbReference type="ARBA" id="ARBA00022825"/>
    </source>
</evidence>
<dbReference type="InterPro" id="IPR023828">
    <property type="entry name" value="Peptidase_S8_Ser-AS"/>
</dbReference>
<dbReference type="Gene3D" id="3.40.50.200">
    <property type="entry name" value="Peptidase S8/S53 domain"/>
    <property type="match status" value="1"/>
</dbReference>
<sequence>MKKKFLHTLLSVSLGMGILTVSGVPAQAAIEKNPSSSQEIKVDNLYVIAFKNSLPKDYREIIEQAGGTIVKILPEVGGVEVQSEQPSFLEKIKNNPSIEAANKENPFIQHTPLTLPKLQTTTTTNKINQESFWDGQWDIQKVTNEGQSYEIETGGYKDKDGKTVHKAVVGVIDTGIDPNHPDLKNNIIGGRNFVPAGMDASETGDPNDIVDRNGHGTNVAGIIAANGKVKGVGPDLGIRAYRVAFSESAAILPSWVIEAIITAANDDVDVINMSLRYYNTKTMIEGFAETVLWKRAIRYAVQNDVTVVAGSGNESLNLDDKKAVTTFLNTIYEPYGIKVKGPATAVPAQLPGVINVSASTQWSTDELAFYSNYGNSAIDVAAPGGDFGSKYAQTQDPEAANPFYMIFNTWPTYLDSYISPYPGYDYTMGTSMATPQVAGIAGVIKAANPEMKPSQITALIKQTAYDYGKPGQDALFGSGEANAYRALINIKK</sequence>
<feature type="chain" id="PRO_5046252672" evidence="11">
    <location>
        <begin position="29"/>
        <end position="492"/>
    </location>
</feature>
<feature type="active site" description="Charge relay system" evidence="9">
    <location>
        <position position="215"/>
    </location>
</feature>
<comment type="cofactor">
    <cofactor evidence="1">
        <name>Ca(2+)</name>
        <dbReference type="ChEBI" id="CHEBI:29108"/>
    </cofactor>
</comment>
<dbReference type="PROSITE" id="PS00138">
    <property type="entry name" value="SUBTILASE_SER"/>
    <property type="match status" value="1"/>
</dbReference>
<keyword evidence="5 9" id="KW-0645">Protease</keyword>
<dbReference type="InterPro" id="IPR015500">
    <property type="entry name" value="Peptidase_S8_subtilisin-rel"/>
</dbReference>
<keyword evidence="4" id="KW-0964">Secreted</keyword>
<feature type="active site" description="Charge relay system" evidence="9">
    <location>
        <position position="173"/>
    </location>
</feature>
<dbReference type="SUPFAM" id="SSF52743">
    <property type="entry name" value="Subtilisin-like"/>
    <property type="match status" value="1"/>
</dbReference>
<feature type="signal peptide" evidence="11">
    <location>
        <begin position="1"/>
        <end position="28"/>
    </location>
</feature>
<keyword evidence="6 9" id="KW-0378">Hydrolase</keyword>
<dbReference type="EMBL" id="CP137640">
    <property type="protein sequence ID" value="WVX83657.1"/>
    <property type="molecule type" value="Genomic_DNA"/>
</dbReference>
<evidence type="ECO:0000256" key="3">
    <source>
        <dbReference type="ARBA" id="ARBA00011073"/>
    </source>
</evidence>
<keyword evidence="11" id="KW-0732">Signal</keyword>
<dbReference type="CDD" id="cd07482">
    <property type="entry name" value="Peptidases_S8_Lantibiotic_specific_protease"/>
    <property type="match status" value="1"/>
</dbReference>
<name>A0ABZ2CIQ6_9BACI</name>
<organism evidence="13 14">
    <name type="scientific">Niallia oryzisoli</name>
    <dbReference type="NCBI Taxonomy" id="1737571"/>
    <lineage>
        <taxon>Bacteria</taxon>
        <taxon>Bacillati</taxon>
        <taxon>Bacillota</taxon>
        <taxon>Bacilli</taxon>
        <taxon>Bacillales</taxon>
        <taxon>Bacillaceae</taxon>
        <taxon>Niallia</taxon>
    </lineage>
</organism>
<evidence type="ECO:0000256" key="11">
    <source>
        <dbReference type="SAM" id="SignalP"/>
    </source>
</evidence>
<evidence type="ECO:0000313" key="14">
    <source>
        <dbReference type="Proteomes" id="UP001357223"/>
    </source>
</evidence>
<dbReference type="PANTHER" id="PTHR43806:SF11">
    <property type="entry name" value="CEREVISIN-RELATED"/>
    <property type="match status" value="1"/>
</dbReference>
<evidence type="ECO:0000256" key="2">
    <source>
        <dbReference type="ARBA" id="ARBA00004613"/>
    </source>
</evidence>
<dbReference type="PROSITE" id="PS00136">
    <property type="entry name" value="SUBTILASE_ASP"/>
    <property type="match status" value="1"/>
</dbReference>
<protein>
    <submittedName>
        <fullName evidence="13">S8 family serine peptidase</fullName>
    </submittedName>
</protein>
<evidence type="ECO:0000256" key="6">
    <source>
        <dbReference type="ARBA" id="ARBA00022801"/>
    </source>
</evidence>
<keyword evidence="7 9" id="KW-0720">Serine protease</keyword>
<gene>
    <name evidence="13" type="ORF">R4Z09_12035</name>
</gene>
<dbReference type="PROSITE" id="PS51892">
    <property type="entry name" value="SUBTILASE"/>
    <property type="match status" value="1"/>
</dbReference>
<dbReference type="InterPro" id="IPR050131">
    <property type="entry name" value="Peptidase_S8_subtilisin-like"/>
</dbReference>
<evidence type="ECO:0000256" key="9">
    <source>
        <dbReference type="PROSITE-ProRule" id="PRU01240"/>
    </source>
</evidence>
<comment type="similarity">
    <text evidence="3 9 10">Belongs to the peptidase S8 family.</text>
</comment>
<proteinExistence type="inferred from homology"/>
<keyword evidence="14" id="KW-1185">Reference proteome</keyword>
<evidence type="ECO:0000256" key="10">
    <source>
        <dbReference type="RuleBase" id="RU003355"/>
    </source>
</evidence>
<dbReference type="InterPro" id="IPR022398">
    <property type="entry name" value="Peptidase_S8_His-AS"/>
</dbReference>
<accession>A0ABZ2CIQ6</accession>
<dbReference type="InterPro" id="IPR008357">
    <property type="entry name" value="Lanit_process"/>
</dbReference>
<dbReference type="PROSITE" id="PS00137">
    <property type="entry name" value="SUBTILASE_HIS"/>
    <property type="match status" value="1"/>
</dbReference>
<feature type="active site" description="Charge relay system" evidence="9">
    <location>
        <position position="431"/>
    </location>
</feature>
<dbReference type="RefSeq" id="WP_338452534.1">
    <property type="nucleotide sequence ID" value="NZ_CP137640.1"/>
</dbReference>
<dbReference type="InterPro" id="IPR036852">
    <property type="entry name" value="Peptidase_S8/S53_dom_sf"/>
</dbReference>
<dbReference type="PANTHER" id="PTHR43806">
    <property type="entry name" value="PEPTIDASE S8"/>
    <property type="match status" value="1"/>
</dbReference>
<evidence type="ECO:0000259" key="12">
    <source>
        <dbReference type="Pfam" id="PF00082"/>
    </source>
</evidence>
<keyword evidence="8" id="KW-0106">Calcium</keyword>
<evidence type="ECO:0000256" key="4">
    <source>
        <dbReference type="ARBA" id="ARBA00022525"/>
    </source>
</evidence>
<evidence type="ECO:0000313" key="13">
    <source>
        <dbReference type="EMBL" id="WVX83657.1"/>
    </source>
</evidence>
<reference evidence="13 14" key="1">
    <citation type="submission" date="2023-10" db="EMBL/GenBank/DDBJ databases">
        <title>Niallia locisalis sp.nov. isolated from a salt pond sample.</title>
        <authorList>
            <person name="Li X.-J."/>
            <person name="Dong L."/>
        </authorList>
    </citation>
    <scope>NUCLEOTIDE SEQUENCE [LARGE SCALE GENOMIC DNA]</scope>
    <source>
        <strain evidence="13 14">DSM 29761</strain>
    </source>
</reference>
<evidence type="ECO:0000256" key="1">
    <source>
        <dbReference type="ARBA" id="ARBA00001913"/>
    </source>
</evidence>
<feature type="domain" description="Peptidase S8/S53" evidence="12">
    <location>
        <begin position="166"/>
        <end position="479"/>
    </location>
</feature>
<evidence type="ECO:0000256" key="8">
    <source>
        <dbReference type="ARBA" id="ARBA00022837"/>
    </source>
</evidence>
<dbReference type="InterPro" id="IPR023827">
    <property type="entry name" value="Peptidase_S8_Asp-AS"/>
</dbReference>
<dbReference type="PRINTS" id="PR00723">
    <property type="entry name" value="SUBTILISIN"/>
</dbReference>
<comment type="subcellular location">
    <subcellularLocation>
        <location evidence="2">Secreted</location>
    </subcellularLocation>
</comment>